<organism evidence="1 2">
    <name type="scientific">Jiulongibacter sediminis</name>
    <dbReference type="NCBI Taxonomy" id="1605367"/>
    <lineage>
        <taxon>Bacteria</taxon>
        <taxon>Pseudomonadati</taxon>
        <taxon>Bacteroidota</taxon>
        <taxon>Cytophagia</taxon>
        <taxon>Cytophagales</taxon>
        <taxon>Leadbetterellaceae</taxon>
        <taxon>Jiulongibacter</taxon>
    </lineage>
</organism>
<dbReference type="AlphaFoldDB" id="A0A0P7BYX2"/>
<gene>
    <name evidence="1" type="ORF">AFM12_18665</name>
</gene>
<reference evidence="1 2" key="1">
    <citation type="submission" date="2015-07" db="EMBL/GenBank/DDBJ databases">
        <title>The draft genome sequence of Leadbetterella sp. JN14-9.</title>
        <authorList>
            <person name="Liu Y."/>
            <person name="Du J."/>
            <person name="Shao Z."/>
        </authorList>
    </citation>
    <scope>NUCLEOTIDE SEQUENCE [LARGE SCALE GENOMIC DNA]</scope>
    <source>
        <strain evidence="1 2">JN14-9</strain>
    </source>
</reference>
<sequence>MKEIQLLNIELSELKELIQSSVREVLSSTSSEDAGKSKILNQKEACEYLKISPPTFRKIRSRFKAYQVSEGRKVYLKNDLDLFLKENEK</sequence>
<keyword evidence="2" id="KW-1185">Reference proteome</keyword>
<dbReference type="RefSeq" id="WP_055151701.1">
    <property type="nucleotide sequence ID" value="NZ_JXSZ01000015.1"/>
</dbReference>
<name>A0A0P7BYX2_9BACT</name>
<dbReference type="EMBL" id="LGTQ01000015">
    <property type="protein sequence ID" value="KPM46777.1"/>
    <property type="molecule type" value="Genomic_DNA"/>
</dbReference>
<evidence type="ECO:0000313" key="2">
    <source>
        <dbReference type="Proteomes" id="UP000050454"/>
    </source>
</evidence>
<accession>A0A0P7BYX2</accession>
<evidence type="ECO:0000313" key="1">
    <source>
        <dbReference type="EMBL" id="KPM46777.1"/>
    </source>
</evidence>
<comment type="caution">
    <text evidence="1">The sequence shown here is derived from an EMBL/GenBank/DDBJ whole genome shotgun (WGS) entry which is preliminary data.</text>
</comment>
<protein>
    <submittedName>
        <fullName evidence="1">Uncharacterized protein</fullName>
    </submittedName>
</protein>
<dbReference type="Proteomes" id="UP000050454">
    <property type="component" value="Unassembled WGS sequence"/>
</dbReference>
<proteinExistence type="predicted"/>